<reference evidence="2" key="1">
    <citation type="submission" date="2022-08" db="EMBL/GenBank/DDBJ databases">
        <authorList>
            <person name="Deng Y."/>
            <person name="Han X.-F."/>
            <person name="Zhang Y.-Q."/>
        </authorList>
    </citation>
    <scope>NUCLEOTIDE SEQUENCE</scope>
    <source>
        <strain evidence="2">CPCC 205716</strain>
    </source>
</reference>
<name>A0ABT2GJA1_9MICO</name>
<dbReference type="EMBL" id="JANTEZ010000010">
    <property type="protein sequence ID" value="MCS5716304.1"/>
    <property type="molecule type" value="Genomic_DNA"/>
</dbReference>
<dbReference type="PANTHER" id="PTHR36503:SF3">
    <property type="entry name" value="BLR0126 PROTEIN"/>
    <property type="match status" value="1"/>
</dbReference>
<dbReference type="RefSeq" id="WP_259487803.1">
    <property type="nucleotide sequence ID" value="NZ_JANTEZ010000010.1"/>
</dbReference>
<keyword evidence="3" id="KW-1185">Reference proteome</keyword>
<proteinExistence type="predicted"/>
<dbReference type="Proteomes" id="UP001165580">
    <property type="component" value="Unassembled WGS sequence"/>
</dbReference>
<gene>
    <name evidence="2" type="ORF">NVV95_17290</name>
</gene>
<evidence type="ECO:0000259" key="1">
    <source>
        <dbReference type="PROSITE" id="PS51819"/>
    </source>
</evidence>
<dbReference type="InterPro" id="IPR029068">
    <property type="entry name" value="Glyas_Bleomycin-R_OHBP_Dase"/>
</dbReference>
<dbReference type="InterPro" id="IPR004360">
    <property type="entry name" value="Glyas_Fos-R_dOase_dom"/>
</dbReference>
<evidence type="ECO:0000313" key="2">
    <source>
        <dbReference type="EMBL" id="MCS5716304.1"/>
    </source>
</evidence>
<dbReference type="PROSITE" id="PS51819">
    <property type="entry name" value="VOC"/>
    <property type="match status" value="1"/>
</dbReference>
<sequence length="235" mass="25244">MRLDDVCIVNSDVTASDDFYRDTLGLERRMRNVRFADFVFDSGPRLAMWLRPSIAETVGAAYPTRPGLPFRLVLEVPDARPGPVSDPDGFVLTLAAPSGSGSRPGGSRSRLAEVELAVTDPEVTGEFLETLGFSRASGDPHRYDGGDGTVIALVAAHSLAGSPRLASFSQNGGHVMLAVELDTGEQVDALHESLTARGLAASGAPAVYEWGARSTYFVDPDGYIWEIYAWVETPR</sequence>
<evidence type="ECO:0000313" key="3">
    <source>
        <dbReference type="Proteomes" id="UP001165580"/>
    </source>
</evidence>
<comment type="caution">
    <text evidence="2">The sequence shown here is derived from an EMBL/GenBank/DDBJ whole genome shotgun (WGS) entry which is preliminary data.</text>
</comment>
<dbReference type="InterPro" id="IPR037523">
    <property type="entry name" value="VOC_core"/>
</dbReference>
<dbReference type="Gene3D" id="3.10.180.10">
    <property type="entry name" value="2,3-Dihydroxybiphenyl 1,2-Dioxygenase, domain 1"/>
    <property type="match status" value="2"/>
</dbReference>
<dbReference type="PANTHER" id="PTHR36503">
    <property type="entry name" value="BLR2520 PROTEIN"/>
    <property type="match status" value="1"/>
</dbReference>
<organism evidence="2 3">
    <name type="scientific">Herbiconiux gentiana</name>
    <dbReference type="NCBI Taxonomy" id="2970912"/>
    <lineage>
        <taxon>Bacteria</taxon>
        <taxon>Bacillati</taxon>
        <taxon>Actinomycetota</taxon>
        <taxon>Actinomycetes</taxon>
        <taxon>Micrococcales</taxon>
        <taxon>Microbacteriaceae</taxon>
        <taxon>Herbiconiux</taxon>
    </lineage>
</organism>
<feature type="domain" description="VOC" evidence="1">
    <location>
        <begin position="110"/>
        <end position="230"/>
    </location>
</feature>
<accession>A0ABT2GJA1</accession>
<protein>
    <submittedName>
        <fullName evidence="2">VOC family protein</fullName>
    </submittedName>
</protein>
<dbReference type="Pfam" id="PF00903">
    <property type="entry name" value="Glyoxalase"/>
    <property type="match status" value="1"/>
</dbReference>
<dbReference type="SUPFAM" id="SSF54593">
    <property type="entry name" value="Glyoxalase/Bleomycin resistance protein/Dihydroxybiphenyl dioxygenase"/>
    <property type="match status" value="2"/>
</dbReference>